<evidence type="ECO:0000313" key="2">
    <source>
        <dbReference type="Proteomes" id="UP000280395"/>
    </source>
</evidence>
<organism evidence="1 2">
    <name type="scientific">Pseudomonas syringae pv. avii</name>
    <dbReference type="NCBI Taxonomy" id="663959"/>
    <lineage>
        <taxon>Bacteria</taxon>
        <taxon>Pseudomonadati</taxon>
        <taxon>Pseudomonadota</taxon>
        <taxon>Gammaproteobacteria</taxon>
        <taxon>Pseudomonadales</taxon>
        <taxon>Pseudomonadaceae</taxon>
        <taxon>Pseudomonas</taxon>
        <taxon>Pseudomonas syringae</taxon>
    </lineage>
</organism>
<name>A0A3M5ULR3_PSESX</name>
<accession>A0A3M5ULR3</accession>
<sequence>MLSAMKEWIHEAEASGIQSLREFADQLKTYSLRPVHA</sequence>
<gene>
    <name evidence="1" type="ORF">ALP29_200533</name>
</gene>
<protein>
    <submittedName>
        <fullName evidence="1">Uncharacterized protein</fullName>
    </submittedName>
</protein>
<dbReference type="EMBL" id="RBUA01001256">
    <property type="protein sequence ID" value="RMU46815.1"/>
    <property type="molecule type" value="Genomic_DNA"/>
</dbReference>
<proteinExistence type="predicted"/>
<dbReference type="Proteomes" id="UP000280395">
    <property type="component" value="Unassembled WGS sequence"/>
</dbReference>
<evidence type="ECO:0000313" key="1">
    <source>
        <dbReference type="EMBL" id="RMU46815.1"/>
    </source>
</evidence>
<dbReference type="AlphaFoldDB" id="A0A3M5ULR3"/>
<comment type="caution">
    <text evidence="1">The sequence shown here is derived from an EMBL/GenBank/DDBJ whole genome shotgun (WGS) entry which is preliminary data.</text>
</comment>
<reference evidence="1 2" key="1">
    <citation type="submission" date="2018-08" db="EMBL/GenBank/DDBJ databases">
        <title>Recombination of ecologically and evolutionarily significant loci maintains genetic cohesion in the Pseudomonas syringae species complex.</title>
        <authorList>
            <person name="Dillon M."/>
            <person name="Thakur S."/>
            <person name="Almeida R.N.D."/>
            <person name="Weir B.S."/>
            <person name="Guttman D.S."/>
        </authorList>
    </citation>
    <scope>NUCLEOTIDE SEQUENCE [LARGE SCALE GENOMIC DNA]</scope>
    <source>
        <strain evidence="1 2">ICMP 14479</strain>
    </source>
</reference>